<evidence type="ECO:0000256" key="11">
    <source>
        <dbReference type="ARBA" id="ARBA00039103"/>
    </source>
</evidence>
<feature type="transmembrane region" description="Helical" evidence="13">
    <location>
        <begin position="157"/>
        <end position="183"/>
    </location>
</feature>
<dbReference type="Gene3D" id="3.30.70.100">
    <property type="match status" value="1"/>
</dbReference>
<feature type="transmembrane region" description="Helical" evidence="13">
    <location>
        <begin position="329"/>
        <end position="349"/>
    </location>
</feature>
<evidence type="ECO:0000256" key="1">
    <source>
        <dbReference type="ARBA" id="ARBA00004141"/>
    </source>
</evidence>
<keyword evidence="8" id="KW-1278">Translocase</keyword>
<keyword evidence="9 13" id="KW-1133">Transmembrane helix</keyword>
<dbReference type="SUPFAM" id="SSF56784">
    <property type="entry name" value="HAD-like"/>
    <property type="match status" value="1"/>
</dbReference>
<dbReference type="InterPro" id="IPR059000">
    <property type="entry name" value="ATPase_P-type_domA"/>
</dbReference>
<dbReference type="SFLD" id="SFLDS00003">
    <property type="entry name" value="Haloacid_Dehalogenase"/>
    <property type="match status" value="1"/>
</dbReference>
<feature type="transmembrane region" description="Helical" evidence="13">
    <location>
        <begin position="355"/>
        <end position="380"/>
    </location>
</feature>
<protein>
    <recommendedName>
        <fullName evidence="11">Cd(2+)-exporting ATPase</fullName>
        <ecNumber evidence="11">7.2.2.21</ecNumber>
    </recommendedName>
</protein>
<feature type="transmembrane region" description="Helical" evidence="13">
    <location>
        <begin position="94"/>
        <end position="115"/>
    </location>
</feature>
<keyword evidence="5 13" id="KW-0479">Metal-binding</keyword>
<evidence type="ECO:0000313" key="16">
    <source>
        <dbReference type="Proteomes" id="UP001236274"/>
    </source>
</evidence>
<evidence type="ECO:0000256" key="9">
    <source>
        <dbReference type="ARBA" id="ARBA00022989"/>
    </source>
</evidence>
<evidence type="ECO:0000256" key="5">
    <source>
        <dbReference type="ARBA" id="ARBA00022723"/>
    </source>
</evidence>
<dbReference type="GO" id="GO:0046872">
    <property type="term" value="F:metal ion binding"/>
    <property type="evidence" value="ECO:0007669"/>
    <property type="project" value="UniProtKB-KW"/>
</dbReference>
<dbReference type="InterPro" id="IPR023299">
    <property type="entry name" value="ATPase_P-typ_cyto_dom_N"/>
</dbReference>
<dbReference type="InterPro" id="IPR027256">
    <property type="entry name" value="P-typ_ATPase_IB"/>
</dbReference>
<dbReference type="PROSITE" id="PS00154">
    <property type="entry name" value="ATPASE_E1_E2"/>
    <property type="match status" value="1"/>
</dbReference>
<dbReference type="InterPro" id="IPR001757">
    <property type="entry name" value="P_typ_ATPase"/>
</dbReference>
<dbReference type="EMBL" id="JASORJ010000003">
    <property type="protein sequence ID" value="MDK7356595.1"/>
    <property type="molecule type" value="Genomic_DNA"/>
</dbReference>
<dbReference type="InterPro" id="IPR018303">
    <property type="entry name" value="ATPase_P-typ_P_site"/>
</dbReference>
<dbReference type="GO" id="GO:0016887">
    <property type="term" value="F:ATP hydrolysis activity"/>
    <property type="evidence" value="ECO:0007669"/>
    <property type="project" value="InterPro"/>
</dbReference>
<evidence type="ECO:0000256" key="13">
    <source>
        <dbReference type="RuleBase" id="RU362081"/>
    </source>
</evidence>
<evidence type="ECO:0000256" key="3">
    <source>
        <dbReference type="ARBA" id="ARBA00022539"/>
    </source>
</evidence>
<dbReference type="PROSITE" id="PS50846">
    <property type="entry name" value="HMA_2"/>
    <property type="match status" value="1"/>
</dbReference>
<dbReference type="NCBIfam" id="TIGR01512">
    <property type="entry name" value="ATPase-IB2_Cd"/>
    <property type="match status" value="1"/>
</dbReference>
<dbReference type="RefSeq" id="WP_285416857.1">
    <property type="nucleotide sequence ID" value="NZ_JASORJ010000003.1"/>
</dbReference>
<dbReference type="Pfam" id="PF00702">
    <property type="entry name" value="Hydrolase"/>
    <property type="match status" value="1"/>
</dbReference>
<evidence type="ECO:0000256" key="6">
    <source>
        <dbReference type="ARBA" id="ARBA00022741"/>
    </source>
</evidence>
<feature type="transmembrane region" description="Helical" evidence="13">
    <location>
        <begin position="685"/>
        <end position="706"/>
    </location>
</feature>
<dbReference type="PRINTS" id="PR00120">
    <property type="entry name" value="HATPASE"/>
</dbReference>
<evidence type="ECO:0000256" key="12">
    <source>
        <dbReference type="ARBA" id="ARBA00049338"/>
    </source>
</evidence>
<dbReference type="PROSITE" id="PS01229">
    <property type="entry name" value="COF_2"/>
    <property type="match status" value="1"/>
</dbReference>
<name>A0AAJ1V6R8_9FIRM</name>
<dbReference type="SFLD" id="SFLDG00002">
    <property type="entry name" value="C1.7:_P-type_atpase_like"/>
    <property type="match status" value="1"/>
</dbReference>
<dbReference type="SUPFAM" id="SSF81653">
    <property type="entry name" value="Calcium ATPase, transduction domain A"/>
    <property type="match status" value="1"/>
</dbReference>
<dbReference type="NCBIfam" id="TIGR01494">
    <property type="entry name" value="ATPase_P-type"/>
    <property type="match status" value="1"/>
</dbReference>
<keyword evidence="4 13" id="KW-0812">Transmembrane</keyword>
<dbReference type="Pfam" id="PF00122">
    <property type="entry name" value="E1-E2_ATPase"/>
    <property type="match status" value="1"/>
</dbReference>
<evidence type="ECO:0000259" key="14">
    <source>
        <dbReference type="PROSITE" id="PS50846"/>
    </source>
</evidence>
<dbReference type="GO" id="GO:0008551">
    <property type="term" value="F:P-type cadmium transporter activity"/>
    <property type="evidence" value="ECO:0007669"/>
    <property type="project" value="UniProtKB-EC"/>
</dbReference>
<reference evidence="15" key="1">
    <citation type="submission" date="2023-05" db="EMBL/GenBank/DDBJ databases">
        <title>Cataloging the Phylogenetic Diversity of Human Bladder Bacteria.</title>
        <authorList>
            <person name="Du J."/>
        </authorList>
    </citation>
    <scope>NUCLEOTIDE SEQUENCE</scope>
    <source>
        <strain evidence="15">UMB10101</strain>
    </source>
</reference>
<accession>A0AAJ1V6R8</accession>
<dbReference type="SUPFAM" id="SSF55008">
    <property type="entry name" value="HMA, heavy metal-associated domain"/>
    <property type="match status" value="1"/>
</dbReference>
<feature type="transmembrane region" description="Helical" evidence="13">
    <location>
        <begin position="658"/>
        <end position="679"/>
    </location>
</feature>
<gene>
    <name evidence="15" type="ORF">QP520_03030</name>
</gene>
<dbReference type="InterPro" id="IPR044492">
    <property type="entry name" value="P_typ_ATPase_HD_dom"/>
</dbReference>
<dbReference type="Proteomes" id="UP001236274">
    <property type="component" value="Unassembled WGS sequence"/>
</dbReference>
<keyword evidence="10 13" id="KW-0472">Membrane</keyword>
<dbReference type="InterPro" id="IPR023298">
    <property type="entry name" value="ATPase_P-typ_TM_dom_sf"/>
</dbReference>
<sequence>MEETLLLKNLNCPNCGAKIEDRIRKMDVVETANFTLATHQLKLTGSWEDREALKRDIQDICDAIEEGVTVADYERKSKAAVDDGRENNQDNDSVTIAVIVVGLLFMIYDALTSFVPSIGLPESIETPIYYVAYVLLAFPVLRTAARNILKGEIFDENFLMSIATLGAIAIDALPEAVGVILFYRIGEFFEEKATDRSRTEIMNAVDMRPQEVRVVDTCGGGEIVVMSPEKVEVGWTIEVRPGDLIPLDGTILEGETRVNTAPVTGEPVPVRAEPGTQLMSGCINETGRITMRVDKVLEESMVTKILDAVENAAASKPKIDKFITRFARVYTPIVVALALAVAIIPSLITGEWHKWIYTALTFLVISCPCALVLSVPLAFFSGIGNASKHGILLKGGRVIEALANVKAVALDKTGTITSGEFKVHNVETVGSHVSSGQLLSMAAAIEAVSTHPIATSIVSEAKDQGLAVEPSDFVQELAGEGMVGMTDGQQVLVGNRRLMERYNVQGYPTEAAEYGTEVLVAEGNTYLGRIIIADEARPDSAEAIADLNRQDIKTVMLTGDAEASANYIAKETGVSAVRAQLLPQDKLSVVQDIRSEYGPTMFVGDGINDAPVLAGADVGGAMGSGADAAIEAADVVFMRPSLTAIAHILDLSKSTLRVAWQNVVFAIAVKILIMLLGILGYASMWWAVFGDTGVSILCILNSVRILSRK</sequence>
<evidence type="ECO:0000256" key="7">
    <source>
        <dbReference type="ARBA" id="ARBA00022840"/>
    </source>
</evidence>
<dbReference type="Gene3D" id="2.70.150.10">
    <property type="entry name" value="Calcium-transporting ATPase, cytoplasmic transduction domain A"/>
    <property type="match status" value="1"/>
</dbReference>
<keyword evidence="3" id="KW-0104">Cadmium</keyword>
<keyword evidence="7 13" id="KW-0067">ATP-binding</keyword>
<dbReference type="InterPro" id="IPR008250">
    <property type="entry name" value="ATPase_P-typ_transduc_dom_A_sf"/>
</dbReference>
<proteinExistence type="inferred from homology"/>
<comment type="caution">
    <text evidence="15">The sequence shown here is derived from an EMBL/GenBank/DDBJ whole genome shotgun (WGS) entry which is preliminary data.</text>
</comment>
<dbReference type="GO" id="GO:0005886">
    <property type="term" value="C:plasma membrane"/>
    <property type="evidence" value="ECO:0007669"/>
    <property type="project" value="UniProtKB-SubCell"/>
</dbReference>
<dbReference type="EC" id="7.2.2.21" evidence="11"/>
<dbReference type="InterPro" id="IPR051014">
    <property type="entry name" value="Cation_Transport_ATPase_IB"/>
</dbReference>
<dbReference type="NCBIfam" id="TIGR01525">
    <property type="entry name" value="ATPase-IB_hvy"/>
    <property type="match status" value="1"/>
</dbReference>
<dbReference type="InterPro" id="IPR036163">
    <property type="entry name" value="HMA_dom_sf"/>
</dbReference>
<dbReference type="Gene3D" id="3.40.50.1000">
    <property type="entry name" value="HAD superfamily/HAD-like"/>
    <property type="match status" value="1"/>
</dbReference>
<comment type="catalytic activity">
    <reaction evidence="12">
        <text>Cd(2+)(in) + ATP + H2O = Cd(2+)(out) + ADP + phosphate + H(+)</text>
        <dbReference type="Rhea" id="RHEA:12132"/>
        <dbReference type="ChEBI" id="CHEBI:15377"/>
        <dbReference type="ChEBI" id="CHEBI:15378"/>
        <dbReference type="ChEBI" id="CHEBI:30616"/>
        <dbReference type="ChEBI" id="CHEBI:43474"/>
        <dbReference type="ChEBI" id="CHEBI:48775"/>
        <dbReference type="ChEBI" id="CHEBI:456216"/>
        <dbReference type="EC" id="7.2.2.21"/>
    </reaction>
</comment>
<dbReference type="PRINTS" id="PR00119">
    <property type="entry name" value="CATATPASE"/>
</dbReference>
<dbReference type="Gene3D" id="3.40.1110.10">
    <property type="entry name" value="Calcium-transporting ATPase, cytoplasmic domain N"/>
    <property type="match status" value="1"/>
</dbReference>
<comment type="similarity">
    <text evidence="2 13">Belongs to the cation transport ATPase (P-type) (TC 3.A.3) family. Type IB subfamily.</text>
</comment>
<keyword evidence="13" id="KW-1003">Cell membrane</keyword>
<dbReference type="GO" id="GO:0005524">
    <property type="term" value="F:ATP binding"/>
    <property type="evidence" value="ECO:0007669"/>
    <property type="project" value="UniProtKB-UniRule"/>
</dbReference>
<evidence type="ECO:0000256" key="10">
    <source>
        <dbReference type="ARBA" id="ARBA00023136"/>
    </source>
</evidence>
<evidence type="ECO:0000256" key="2">
    <source>
        <dbReference type="ARBA" id="ARBA00006024"/>
    </source>
</evidence>
<keyword evidence="6 13" id="KW-0547">Nucleotide-binding</keyword>
<evidence type="ECO:0000256" key="8">
    <source>
        <dbReference type="ARBA" id="ARBA00022967"/>
    </source>
</evidence>
<dbReference type="SFLD" id="SFLDF00027">
    <property type="entry name" value="p-type_atpase"/>
    <property type="match status" value="1"/>
</dbReference>
<feature type="transmembrane region" description="Helical" evidence="13">
    <location>
        <begin position="127"/>
        <end position="145"/>
    </location>
</feature>
<evidence type="ECO:0000313" key="15">
    <source>
        <dbReference type="EMBL" id="MDK7356595.1"/>
    </source>
</evidence>
<dbReference type="AlphaFoldDB" id="A0AAJ1V6R8"/>
<dbReference type="InterPro" id="IPR006121">
    <property type="entry name" value="HMA_dom"/>
</dbReference>
<organism evidence="15 16">
    <name type="scientific">Veillonella atypica</name>
    <dbReference type="NCBI Taxonomy" id="39777"/>
    <lineage>
        <taxon>Bacteria</taxon>
        <taxon>Bacillati</taxon>
        <taxon>Bacillota</taxon>
        <taxon>Negativicutes</taxon>
        <taxon>Veillonellales</taxon>
        <taxon>Veillonellaceae</taxon>
        <taxon>Veillonella</taxon>
    </lineage>
</organism>
<feature type="domain" description="HMA" evidence="14">
    <location>
        <begin position="1"/>
        <end position="72"/>
    </location>
</feature>
<dbReference type="PANTHER" id="PTHR48085:SF5">
    <property type="entry name" value="CADMIUM_ZINC-TRANSPORTING ATPASE HMA4-RELATED"/>
    <property type="match status" value="1"/>
</dbReference>
<dbReference type="InterPro" id="IPR036412">
    <property type="entry name" value="HAD-like_sf"/>
</dbReference>
<dbReference type="PANTHER" id="PTHR48085">
    <property type="entry name" value="CADMIUM/ZINC-TRANSPORTING ATPASE HMA2-RELATED"/>
    <property type="match status" value="1"/>
</dbReference>
<evidence type="ECO:0000256" key="4">
    <source>
        <dbReference type="ARBA" id="ARBA00022692"/>
    </source>
</evidence>
<comment type="subcellular location">
    <subcellularLocation>
        <location evidence="13">Cell membrane</location>
    </subcellularLocation>
    <subcellularLocation>
        <location evidence="1">Membrane</location>
        <topology evidence="1">Multi-pass membrane protein</topology>
    </subcellularLocation>
</comment>
<dbReference type="SUPFAM" id="SSF81665">
    <property type="entry name" value="Calcium ATPase, transmembrane domain M"/>
    <property type="match status" value="1"/>
</dbReference>
<dbReference type="InterPro" id="IPR023214">
    <property type="entry name" value="HAD_sf"/>
</dbReference>